<dbReference type="GO" id="GO:0046872">
    <property type="term" value="F:metal ion binding"/>
    <property type="evidence" value="ECO:0007669"/>
    <property type="project" value="UniProtKB-KW"/>
</dbReference>
<protein>
    <recommendedName>
        <fullName evidence="5">acid phosphatase</fullName>
        <ecNumber evidence="5">3.1.3.2</ecNumber>
    </recommendedName>
</protein>
<evidence type="ECO:0000256" key="5">
    <source>
        <dbReference type="ARBA" id="ARBA00012646"/>
    </source>
</evidence>
<evidence type="ECO:0000256" key="1">
    <source>
        <dbReference type="ARBA" id="ARBA00000032"/>
    </source>
</evidence>
<evidence type="ECO:0000259" key="14">
    <source>
        <dbReference type="Pfam" id="PF16656"/>
    </source>
</evidence>
<accession>A0A8T2GPN0</accession>
<keyword evidence="8" id="KW-0378">Hydrolase</keyword>
<dbReference type="PANTHER" id="PTHR22953">
    <property type="entry name" value="ACID PHOSPHATASE RELATED"/>
    <property type="match status" value="1"/>
</dbReference>
<dbReference type="PANTHER" id="PTHR22953:SF120">
    <property type="entry name" value="PURPLE ACID PHOSPHATASE 11-RELATED"/>
    <property type="match status" value="1"/>
</dbReference>
<evidence type="ECO:0000313" key="16">
    <source>
        <dbReference type="Proteomes" id="UP000694240"/>
    </source>
</evidence>
<dbReference type="InterPro" id="IPR015914">
    <property type="entry name" value="PAPs_N"/>
</dbReference>
<evidence type="ECO:0000259" key="13">
    <source>
        <dbReference type="Pfam" id="PF00149"/>
    </source>
</evidence>
<keyword evidence="6" id="KW-0479">Metal-binding</keyword>
<dbReference type="InterPro" id="IPR041792">
    <property type="entry name" value="MPP_PAP"/>
</dbReference>
<dbReference type="Proteomes" id="UP000694240">
    <property type="component" value="Chromosome 1"/>
</dbReference>
<dbReference type="GO" id="GO:0003993">
    <property type="term" value="F:acid phosphatase activity"/>
    <property type="evidence" value="ECO:0007669"/>
    <property type="project" value="UniProtKB-EC"/>
</dbReference>
<evidence type="ECO:0000256" key="7">
    <source>
        <dbReference type="ARBA" id="ARBA00022729"/>
    </source>
</evidence>
<dbReference type="InterPro" id="IPR039331">
    <property type="entry name" value="PAPs-like"/>
</dbReference>
<evidence type="ECO:0000313" key="15">
    <source>
        <dbReference type="EMBL" id="KAG7649429.1"/>
    </source>
</evidence>
<reference evidence="15 16" key="1">
    <citation type="submission" date="2020-12" db="EMBL/GenBank/DDBJ databases">
        <title>Concerted genomic and epigenomic changes stabilize Arabidopsis allopolyploids.</title>
        <authorList>
            <person name="Chen Z."/>
        </authorList>
    </citation>
    <scope>NUCLEOTIDE SEQUENCE [LARGE SCALE GENOMIC DNA]</scope>
    <source>
        <strain evidence="15">Allo738</strain>
        <tissue evidence="15">Leaf</tissue>
    </source>
</reference>
<gene>
    <name evidence="15" type="ORF">ISN45_At01g044920</name>
</gene>
<keyword evidence="9" id="KW-0862">Zinc</keyword>
<evidence type="ECO:0000256" key="9">
    <source>
        <dbReference type="ARBA" id="ARBA00022833"/>
    </source>
</evidence>
<sequence>MFGRCVRVKENKTYTEFVRTLSEAFSLKSIEINPIISYWMPEEMLVMIDTKRPPVYIDSQVGLDTFFLIRGWYPSLNLFVSFITTVKTLENNVSRTHGDDAESDRVCDSVSNVDENNEAVDEQDDDEDDKTNEDEEEGDNKDGGGYDDYQGDDGSIGGSTLDPTIDGSESSGENYNYNKWNDVIVEEYGIGNVEENVILTPGEFSRLLAIHITQGDHNGRGMIISWVTSLNEDGSNVVTYWIASSDGSDNKSAIATTSSYRYFDYTSGYLHHTIIKKLEYETKYFYELGTGRSTRQFNFMTPSKVGPDVPYTFGVIGDLGQTYASNQTLYNYMSNPKDQAVLFAGDLSYADDHPNHDQSKWDSYGRARLNPLNRTRTVTMFRIEPHRVHLHFGTQSNEPRLTSSYSPLYDKYTPQNSWLQDEFKKVNRSENPWLIVLVHAPWYNSNNYHYMEGESMRVTFEPWFVENKVDIVFAGHVHAYERSERVSNIQYNITDGMSTPVKDQNALVYITIGDGGNIEGNANMLKKLYIVNLTKAFVL</sequence>
<evidence type="ECO:0000256" key="8">
    <source>
        <dbReference type="ARBA" id="ARBA00022801"/>
    </source>
</evidence>
<comment type="caution">
    <text evidence="15">The sequence shown here is derived from an EMBL/GenBank/DDBJ whole genome shotgun (WGS) entry which is preliminary data.</text>
</comment>
<evidence type="ECO:0000256" key="4">
    <source>
        <dbReference type="ARBA" id="ARBA00008723"/>
    </source>
</evidence>
<organism evidence="15 16">
    <name type="scientific">Arabidopsis thaliana x Arabidopsis arenosa</name>
    <dbReference type="NCBI Taxonomy" id="1240361"/>
    <lineage>
        <taxon>Eukaryota</taxon>
        <taxon>Viridiplantae</taxon>
        <taxon>Streptophyta</taxon>
        <taxon>Embryophyta</taxon>
        <taxon>Tracheophyta</taxon>
        <taxon>Spermatophyta</taxon>
        <taxon>Magnoliopsida</taxon>
        <taxon>eudicotyledons</taxon>
        <taxon>Gunneridae</taxon>
        <taxon>Pentapetalae</taxon>
        <taxon>rosids</taxon>
        <taxon>malvids</taxon>
        <taxon>Brassicales</taxon>
        <taxon>Brassicaceae</taxon>
        <taxon>Camelineae</taxon>
        <taxon>Arabidopsis</taxon>
    </lineage>
</organism>
<dbReference type="EC" id="3.1.3.2" evidence="5"/>
<dbReference type="Pfam" id="PF16656">
    <property type="entry name" value="Pur_ac_phosph_N"/>
    <property type="match status" value="1"/>
</dbReference>
<proteinExistence type="inferred from homology"/>
<dbReference type="FunFam" id="2.60.40.380:FF:000001">
    <property type="entry name" value="Fe(3+)-Zn(2+) purple acid phosphatase"/>
    <property type="match status" value="1"/>
</dbReference>
<feature type="domain" description="Calcineurin-like phosphoesterase" evidence="13">
    <location>
        <begin position="386"/>
        <end position="480"/>
    </location>
</feature>
<dbReference type="Pfam" id="PF00149">
    <property type="entry name" value="Metallophos"/>
    <property type="match status" value="1"/>
</dbReference>
<evidence type="ECO:0000256" key="12">
    <source>
        <dbReference type="SAM" id="MobiDB-lite"/>
    </source>
</evidence>
<evidence type="ECO:0000256" key="10">
    <source>
        <dbReference type="ARBA" id="ARBA00023004"/>
    </source>
</evidence>
<feature type="compositionally biased region" description="Basic and acidic residues" evidence="12">
    <location>
        <begin position="96"/>
        <end position="107"/>
    </location>
</feature>
<feature type="compositionally biased region" description="Acidic residues" evidence="12">
    <location>
        <begin position="115"/>
        <end position="139"/>
    </location>
</feature>
<keyword evidence="11" id="KW-0325">Glycoprotein</keyword>
<evidence type="ECO:0000256" key="2">
    <source>
        <dbReference type="ARBA" id="ARBA00001947"/>
    </source>
</evidence>
<comment type="cofactor">
    <cofactor evidence="3">
        <name>Fe cation</name>
        <dbReference type="ChEBI" id="CHEBI:24875"/>
    </cofactor>
</comment>
<keyword evidence="7" id="KW-0732">Signal</keyword>
<feature type="region of interest" description="Disordered" evidence="12">
    <location>
        <begin position="95"/>
        <end position="173"/>
    </location>
</feature>
<name>A0A8T2GPN0_9BRAS</name>
<dbReference type="InterPro" id="IPR004843">
    <property type="entry name" value="Calcineurin-like_PHP"/>
</dbReference>
<keyword evidence="16" id="KW-1185">Reference proteome</keyword>
<dbReference type="EMBL" id="JAEFBK010000001">
    <property type="protein sequence ID" value="KAG7649429.1"/>
    <property type="molecule type" value="Genomic_DNA"/>
</dbReference>
<comment type="cofactor">
    <cofactor evidence="2">
        <name>Zn(2+)</name>
        <dbReference type="ChEBI" id="CHEBI:29105"/>
    </cofactor>
</comment>
<feature type="domain" description="Purple acid phosphatase N-terminal" evidence="14">
    <location>
        <begin position="210"/>
        <end position="301"/>
    </location>
</feature>
<dbReference type="AlphaFoldDB" id="A0A8T2GPN0"/>
<comment type="catalytic activity">
    <reaction evidence="1">
        <text>a phosphate monoester + H2O = an alcohol + phosphate</text>
        <dbReference type="Rhea" id="RHEA:15017"/>
        <dbReference type="ChEBI" id="CHEBI:15377"/>
        <dbReference type="ChEBI" id="CHEBI:30879"/>
        <dbReference type="ChEBI" id="CHEBI:43474"/>
        <dbReference type="ChEBI" id="CHEBI:67140"/>
        <dbReference type="EC" id="3.1.3.2"/>
    </reaction>
</comment>
<evidence type="ECO:0000256" key="11">
    <source>
        <dbReference type="ARBA" id="ARBA00023180"/>
    </source>
</evidence>
<comment type="similarity">
    <text evidence="4">Belongs to the metallophosphoesterase superfamily. Purple acid phosphatase family.</text>
</comment>
<evidence type="ECO:0000256" key="3">
    <source>
        <dbReference type="ARBA" id="ARBA00001962"/>
    </source>
</evidence>
<evidence type="ECO:0000256" key="6">
    <source>
        <dbReference type="ARBA" id="ARBA00022723"/>
    </source>
</evidence>
<dbReference type="CDD" id="cd00839">
    <property type="entry name" value="MPP_PAPs"/>
    <property type="match status" value="1"/>
</dbReference>
<keyword evidence="10" id="KW-0408">Iron</keyword>